<name>A0A6J5YLB7_9ZZZZ</name>
<feature type="transmembrane region" description="Helical" evidence="2">
    <location>
        <begin position="204"/>
        <end position="225"/>
    </location>
</feature>
<dbReference type="EMBL" id="CAESAK010000003">
    <property type="protein sequence ID" value="CAB4329658.1"/>
    <property type="molecule type" value="Genomic_DNA"/>
</dbReference>
<evidence type="ECO:0000256" key="1">
    <source>
        <dbReference type="SAM" id="MobiDB-lite"/>
    </source>
</evidence>
<organism evidence="3">
    <name type="scientific">freshwater metagenome</name>
    <dbReference type="NCBI Taxonomy" id="449393"/>
    <lineage>
        <taxon>unclassified sequences</taxon>
        <taxon>metagenomes</taxon>
        <taxon>ecological metagenomes</taxon>
    </lineage>
</organism>
<keyword evidence="2" id="KW-0472">Membrane</keyword>
<reference evidence="3" key="1">
    <citation type="submission" date="2020-05" db="EMBL/GenBank/DDBJ databases">
        <authorList>
            <person name="Chiriac C."/>
            <person name="Salcher M."/>
            <person name="Ghai R."/>
            <person name="Kavagutti S V."/>
        </authorList>
    </citation>
    <scope>NUCLEOTIDE SEQUENCE</scope>
</reference>
<proteinExistence type="predicted"/>
<keyword evidence="2" id="KW-0812">Transmembrane</keyword>
<accession>A0A6J5YLB7</accession>
<gene>
    <name evidence="3" type="ORF">UFOPK3775_00042</name>
</gene>
<sequence length="555" mass="62794">MSSGFCINGHEIGAEFKYCVICGQERPGATEAAAAAPSDHLVITVDEIEALGNLETVTSSIGYLEPPTEVAPEANSQSSYERRMQLDKARDEAYEEVAALENLQQSVAEWEQRNNHSFLAKTSAVMQRNIAEADGLLTQYNRTVESLTIPLAGTMGKLRKSFHRKLTWQTFLIPLISFLIYKIPRIPNRNVQRFFGNVQPSMKVILIYAIVIYSVLLVGALIAYYRGWSTYQRKVITTLWQLQVVSRNVEQVRSEQSRLKSLYPQVNEWLVILGHSLTNPWRIRKEWFESSIGDLNEASLPNSLRISQAHEGDGPAMIGMQRYAAERFMSRGWRAKVFADQVDVIRESLGFPKDRLNVETLDKDILYSPNGPRALIRTNIEEQSILESIGRRQLLPLIKEVQREAITKSRPPVNEIRKKEILTDRPEAGDDEDTDMTPWDEFLSFAVPIQGKPKTPLSVFSLSDSGKMADHQSRYKTFMIVPERFKEKVHGVDDRQLHTYAETSKLPMDVVVRADFTGPIPAQDLLFLEKIVSKAPASEDEPGPSPKKFDKGKGI</sequence>
<feature type="region of interest" description="Disordered" evidence="1">
    <location>
        <begin position="535"/>
        <end position="555"/>
    </location>
</feature>
<evidence type="ECO:0000256" key="2">
    <source>
        <dbReference type="SAM" id="Phobius"/>
    </source>
</evidence>
<feature type="transmembrane region" description="Helical" evidence="2">
    <location>
        <begin position="166"/>
        <end position="184"/>
    </location>
</feature>
<protein>
    <submittedName>
        <fullName evidence="3">Unannotated protein</fullName>
    </submittedName>
</protein>
<keyword evidence="2" id="KW-1133">Transmembrane helix</keyword>
<dbReference type="AlphaFoldDB" id="A0A6J5YLB7"/>
<evidence type="ECO:0000313" key="3">
    <source>
        <dbReference type="EMBL" id="CAB4329658.1"/>
    </source>
</evidence>